<dbReference type="CDD" id="cd08956">
    <property type="entry name" value="KR_3_FAS_SDR_x"/>
    <property type="match status" value="1"/>
</dbReference>
<dbReference type="PROSITE" id="PS50075">
    <property type="entry name" value="CARRIER"/>
    <property type="match status" value="1"/>
</dbReference>
<dbReference type="Gene3D" id="3.40.50.720">
    <property type="entry name" value="NAD(P)-binding Rossmann-like Domain"/>
    <property type="match status" value="1"/>
</dbReference>
<gene>
    <name evidence="9" type="ORF">NWFMUON74_36900</name>
</gene>
<dbReference type="InterPro" id="IPR049552">
    <property type="entry name" value="PKS_DH_N"/>
</dbReference>
<dbReference type="Gene3D" id="3.10.129.110">
    <property type="entry name" value="Polyketide synthase dehydratase"/>
    <property type="match status" value="1"/>
</dbReference>
<evidence type="ECO:0000256" key="5">
    <source>
        <dbReference type="PROSITE-ProRule" id="PRU01363"/>
    </source>
</evidence>
<dbReference type="PANTHER" id="PTHR43775">
    <property type="entry name" value="FATTY ACID SYNTHASE"/>
    <property type="match status" value="1"/>
</dbReference>
<dbReference type="SUPFAM" id="SSF51735">
    <property type="entry name" value="NAD(P)-binding Rossmann-fold domains"/>
    <property type="match status" value="2"/>
</dbReference>
<dbReference type="InterPro" id="IPR057326">
    <property type="entry name" value="KR_dom"/>
</dbReference>
<dbReference type="SMART" id="SM00827">
    <property type="entry name" value="PKS_AT"/>
    <property type="match status" value="1"/>
</dbReference>
<feature type="domain" description="Carrier" evidence="6">
    <location>
        <begin position="1344"/>
        <end position="1419"/>
    </location>
</feature>
<dbReference type="InterPro" id="IPR013968">
    <property type="entry name" value="PKS_KR"/>
</dbReference>
<dbReference type="SMART" id="SM00826">
    <property type="entry name" value="PKS_DH"/>
    <property type="match status" value="1"/>
</dbReference>
<dbReference type="SUPFAM" id="SSF52151">
    <property type="entry name" value="FabD/lysophospholipase-like"/>
    <property type="match status" value="1"/>
</dbReference>
<feature type="domain" description="Ketosynthase family 3 (KS3)" evidence="7">
    <location>
        <begin position="1"/>
        <end position="182"/>
    </location>
</feature>
<proteinExistence type="predicted"/>
<dbReference type="CDD" id="cd00833">
    <property type="entry name" value="PKS"/>
    <property type="match status" value="1"/>
</dbReference>
<dbReference type="SUPFAM" id="SSF53901">
    <property type="entry name" value="Thiolase-like"/>
    <property type="match status" value="1"/>
</dbReference>
<dbReference type="SUPFAM" id="SSF55048">
    <property type="entry name" value="Probable ACP-binding domain of malonyl-CoA ACP transacylase"/>
    <property type="match status" value="1"/>
</dbReference>
<dbReference type="Pfam" id="PF00698">
    <property type="entry name" value="Acyl_transf_1"/>
    <property type="match status" value="1"/>
</dbReference>
<evidence type="ECO:0000259" key="7">
    <source>
        <dbReference type="PROSITE" id="PS52004"/>
    </source>
</evidence>
<dbReference type="Pfam" id="PF16197">
    <property type="entry name" value="KAsynt_C_assoc"/>
    <property type="match status" value="1"/>
</dbReference>
<organism evidence="9 10">
    <name type="scientific">Nocardia wallacei</name>
    <dbReference type="NCBI Taxonomy" id="480035"/>
    <lineage>
        <taxon>Bacteria</taxon>
        <taxon>Bacillati</taxon>
        <taxon>Actinomycetota</taxon>
        <taxon>Actinomycetes</taxon>
        <taxon>Mycobacteriales</taxon>
        <taxon>Nocardiaceae</taxon>
        <taxon>Nocardia</taxon>
    </lineage>
</organism>
<evidence type="ECO:0000256" key="2">
    <source>
        <dbReference type="ARBA" id="ARBA00022553"/>
    </source>
</evidence>
<dbReference type="InterPro" id="IPR016036">
    <property type="entry name" value="Malonyl_transacylase_ACP-bd"/>
</dbReference>
<dbReference type="Pfam" id="PF02801">
    <property type="entry name" value="Ketoacyl-synt_C"/>
    <property type="match status" value="1"/>
</dbReference>
<dbReference type="InterPro" id="IPR036291">
    <property type="entry name" value="NAD(P)-bd_dom_sf"/>
</dbReference>
<dbReference type="PANTHER" id="PTHR43775:SF51">
    <property type="entry name" value="INACTIVE PHENOLPHTHIOCEROL SYNTHESIS POLYKETIDE SYNTHASE TYPE I PKS1-RELATED"/>
    <property type="match status" value="1"/>
</dbReference>
<dbReference type="InterPro" id="IPR001227">
    <property type="entry name" value="Ac_transferase_dom_sf"/>
</dbReference>
<dbReference type="SMART" id="SM00825">
    <property type="entry name" value="PKS_KS"/>
    <property type="match status" value="1"/>
</dbReference>
<dbReference type="InterPro" id="IPR009081">
    <property type="entry name" value="PP-bd_ACP"/>
</dbReference>
<dbReference type="GO" id="GO:0031177">
    <property type="term" value="F:phosphopantetheine binding"/>
    <property type="evidence" value="ECO:0007669"/>
    <property type="project" value="InterPro"/>
</dbReference>
<evidence type="ECO:0000313" key="9">
    <source>
        <dbReference type="EMBL" id="BCK55918.1"/>
    </source>
</evidence>
<dbReference type="GO" id="GO:0006633">
    <property type="term" value="P:fatty acid biosynthetic process"/>
    <property type="evidence" value="ECO:0007669"/>
    <property type="project" value="TreeGrafter"/>
</dbReference>
<dbReference type="Gene3D" id="3.30.70.3290">
    <property type="match status" value="1"/>
</dbReference>
<dbReference type="SMART" id="SM00823">
    <property type="entry name" value="PKS_PP"/>
    <property type="match status" value="1"/>
</dbReference>
<dbReference type="InterPro" id="IPR020841">
    <property type="entry name" value="PKS_Beta-ketoAc_synthase_dom"/>
</dbReference>
<dbReference type="InterPro" id="IPR042104">
    <property type="entry name" value="PKS_dehydratase_sf"/>
</dbReference>
<dbReference type="PROSITE" id="PS52019">
    <property type="entry name" value="PKS_MFAS_DH"/>
    <property type="match status" value="1"/>
</dbReference>
<keyword evidence="10" id="KW-1185">Reference proteome</keyword>
<dbReference type="InterPro" id="IPR016035">
    <property type="entry name" value="Acyl_Trfase/lysoPLipase"/>
</dbReference>
<dbReference type="InterPro" id="IPR050091">
    <property type="entry name" value="PKS_NRPS_Biosynth_Enz"/>
</dbReference>
<dbReference type="Pfam" id="PF00550">
    <property type="entry name" value="PP-binding"/>
    <property type="match status" value="1"/>
</dbReference>
<dbReference type="KEGG" id="nwl:NWFMUON74_36900"/>
<dbReference type="SMART" id="SM00822">
    <property type="entry name" value="PKS_KR"/>
    <property type="match status" value="1"/>
</dbReference>
<dbReference type="InterPro" id="IPR036736">
    <property type="entry name" value="ACP-like_sf"/>
</dbReference>
<reference evidence="9 10" key="1">
    <citation type="submission" date="2020-08" db="EMBL/GenBank/DDBJ databases">
        <title>Genome Sequencing of Nocardia wallacei strain FMUON74 and assembly.</title>
        <authorList>
            <person name="Toyokawa M."/>
            <person name="Uesaka K."/>
        </authorList>
    </citation>
    <scope>NUCLEOTIDE SEQUENCE [LARGE SCALE GENOMIC DNA]</scope>
    <source>
        <strain evidence="9 10">FMUON74</strain>
    </source>
</reference>
<keyword evidence="4" id="KW-0012">Acyltransferase</keyword>
<accession>A0A7G1KLA0</accession>
<dbReference type="InterPro" id="IPR020806">
    <property type="entry name" value="PKS_PP-bd"/>
</dbReference>
<dbReference type="Gene3D" id="1.10.1200.10">
    <property type="entry name" value="ACP-like"/>
    <property type="match status" value="1"/>
</dbReference>
<dbReference type="GO" id="GO:0004312">
    <property type="term" value="F:fatty acid synthase activity"/>
    <property type="evidence" value="ECO:0007669"/>
    <property type="project" value="TreeGrafter"/>
</dbReference>
<feature type="domain" description="PKS/mFAS DH" evidence="8">
    <location>
        <begin position="628"/>
        <end position="896"/>
    </location>
</feature>
<dbReference type="Pfam" id="PF21089">
    <property type="entry name" value="PKS_DH_N"/>
    <property type="match status" value="1"/>
</dbReference>
<sequence length="1469" mass="154467">MEKLSDALRNDHEIFAVVKGSAVNQDGASNGLTAPNGPAQQQVIRAALANAGLSVTDIDVVEGHGTGTTLGDPIEADAILATYGQRDFSGEPLWLGSVKSNMGHTQAAAGVAGVIKMIHAMRHGVLPKTLHVDAPTPHVDWSSGHVRLLTEQRPWPDLGRPRRAAVSSFGISGTNAHVILEQPPRPERPARPERPPIVAWSLSARTRNALSAQAARLREHLGDNPALDAADVAAALARRTAFEHRAVITGDSTAELLDGLADLDAHAATGTAGKTAFVFTGQGSQRLGMGRQLHAAHPVFAAAWDEVEEALGLRVRDIAWGERPDDLTRTLHAQTALFALHVATFRLLESWRVVPEFVIGHSLGEIAAAHVAGVLTLADAATVVTARARLMESLPPGGSMLAVHAAEQDVAPLLTEEVEIAAVNGPAATVVAGPDDALGGVEKRAATAGYRTRALTVSHAFHSAAMTPVLGELRTALAGVTPAPARIPLAANLTGDLADGDYGTADYWVRHVRDTVRFARGIATLADRRVTRYLEIGPPSGLIGHITETAPAATTIALLRRDRPEPRSVQEALGALHTSGHTVDWTALYPRRPHGVALPTYPFEHRTYWQARPTTGDATGHGQRPIDHSLLSAALDEPGSGEVRLTGRISLATHPWLADHAILGQALLPGTAFVELALRAADEVGCATIRELTLHAPLPIPPDAAVRLHVLVRDIVAGERSLRISARRDDADDWTTHAEGTLTVTAPAVPQPDSAPWPPPGAAPVELGGAYDALAGLGYDYGPAFRGVRAAWRRGERSFAEVALPDAAATGASAHLVHPALLDAATHPSLLEGGDLVLPFVWTGVTLHAAHASELRATGVRQGPGRMSLRAVDPSGNPVLTVESLTGRPVAADQLNASARVRGALFTTVWQPVPAAEATGHHLSEWPATDGDVVTVQFASGGTEPLRGMRDRLAEALDVVRRWSADPGAPRLLVVTRGAVARPGEDIHDLAAAPVWGLVRSAQAEHPGRIMLADTDDTVDPARLAATGEPELIARDGQMWAPRLSVLPGTENTAARPLPAEPLRAGTVLITGGTGVLGALAARHLVEAHGARSLVLVGRRGESAPGAGELAAELTGMGARVRIVSCDVADRDALGRVLADIPGDRPLTGIIHAAGVFDTGIVAGLTADRLDTTLRSKADGAWHLHELTRDRDLALFVLFSSVGGLILAGGQGGYAAANVFLDALAAHRRAHGLAATSLAWGPWADARMGAEVSEQQARRIRRQGIAPLPTAAGLRLLDAALAADAPVVVPMAVDRATLRTRTGELPAQLRGLASAPPRAVAAAPDREAALRERLRPLTTARRRHELRELVRGVVAAVLSYRSSAEVPVQSTFQDLGFDSLSAMEFRERIRSETGLPLPVTLVFDHPTPEQLADHLVTELGLGHPETGDSGTAADVPLETDSGTTEFDSMDAGALVRHVLSGPRRTTGGE</sequence>
<dbReference type="InterPro" id="IPR016039">
    <property type="entry name" value="Thiolase-like"/>
</dbReference>
<dbReference type="Gene3D" id="3.40.366.10">
    <property type="entry name" value="Malonyl-Coenzyme A Acyl Carrier Protein, domain 2"/>
    <property type="match status" value="1"/>
</dbReference>
<feature type="active site" description="Proton donor; for dehydratase activity" evidence="5">
    <location>
        <position position="823"/>
    </location>
</feature>
<feature type="active site" description="Proton acceptor; for dehydratase activity" evidence="5">
    <location>
        <position position="660"/>
    </location>
</feature>
<dbReference type="SMART" id="SM01294">
    <property type="entry name" value="PKS_PP_betabranch"/>
    <property type="match status" value="1"/>
</dbReference>
<feature type="region of interest" description="C-terminal hotdog fold" evidence="5">
    <location>
        <begin position="762"/>
        <end position="896"/>
    </location>
</feature>
<dbReference type="Pfam" id="PF22953">
    <property type="entry name" value="SpnB_Rossmann"/>
    <property type="match status" value="1"/>
</dbReference>
<name>A0A7G1KLA0_9NOCA</name>
<dbReference type="Gene3D" id="3.40.47.10">
    <property type="match status" value="1"/>
</dbReference>
<dbReference type="Proteomes" id="UP000516173">
    <property type="component" value="Chromosome"/>
</dbReference>
<keyword evidence="1" id="KW-0596">Phosphopantetheine</keyword>
<dbReference type="InterPro" id="IPR032821">
    <property type="entry name" value="PKS_assoc"/>
</dbReference>
<evidence type="ECO:0000313" key="10">
    <source>
        <dbReference type="Proteomes" id="UP000516173"/>
    </source>
</evidence>
<evidence type="ECO:0000259" key="6">
    <source>
        <dbReference type="PROSITE" id="PS50075"/>
    </source>
</evidence>
<protein>
    <submittedName>
        <fullName evidence="9">Uncharacterized protein</fullName>
    </submittedName>
</protein>
<keyword evidence="2" id="KW-0597">Phosphoprotein</keyword>
<dbReference type="InterPro" id="IPR014043">
    <property type="entry name" value="Acyl_transferase_dom"/>
</dbReference>
<dbReference type="InterPro" id="IPR014031">
    <property type="entry name" value="Ketoacyl_synth_C"/>
</dbReference>
<dbReference type="Pfam" id="PF14765">
    <property type="entry name" value="PS-DH"/>
    <property type="match status" value="1"/>
</dbReference>
<feature type="region of interest" description="N-terminal hotdog fold" evidence="5">
    <location>
        <begin position="628"/>
        <end position="749"/>
    </location>
</feature>
<evidence type="ECO:0000256" key="1">
    <source>
        <dbReference type="ARBA" id="ARBA00022450"/>
    </source>
</evidence>
<dbReference type="InterPro" id="IPR049900">
    <property type="entry name" value="PKS_mFAS_DH"/>
</dbReference>
<evidence type="ECO:0000256" key="3">
    <source>
        <dbReference type="ARBA" id="ARBA00022679"/>
    </source>
</evidence>
<dbReference type="SUPFAM" id="SSF47336">
    <property type="entry name" value="ACP-like"/>
    <property type="match status" value="1"/>
</dbReference>
<dbReference type="InterPro" id="IPR055123">
    <property type="entry name" value="SpnB-like_Rossmann"/>
</dbReference>
<dbReference type="Pfam" id="PF08659">
    <property type="entry name" value="KR"/>
    <property type="match status" value="1"/>
</dbReference>
<evidence type="ECO:0000259" key="8">
    <source>
        <dbReference type="PROSITE" id="PS52019"/>
    </source>
</evidence>
<dbReference type="InterPro" id="IPR020807">
    <property type="entry name" value="PKS_DH"/>
</dbReference>
<keyword evidence="3" id="KW-0808">Transferase</keyword>
<dbReference type="InterPro" id="IPR049551">
    <property type="entry name" value="PKS_DH_C"/>
</dbReference>
<evidence type="ECO:0000256" key="4">
    <source>
        <dbReference type="ARBA" id="ARBA00023315"/>
    </source>
</evidence>
<dbReference type="PROSITE" id="PS52004">
    <property type="entry name" value="KS3_2"/>
    <property type="match status" value="1"/>
</dbReference>
<dbReference type="EMBL" id="AP023396">
    <property type="protein sequence ID" value="BCK55918.1"/>
    <property type="molecule type" value="Genomic_DNA"/>
</dbReference>